<name>A0A8S5UNY0_9CAUD</name>
<accession>A0A8S5UNY0</accession>
<organism evidence="1">
    <name type="scientific">Podoviridae sp. ctG4L18</name>
    <dbReference type="NCBI Taxonomy" id="2825234"/>
    <lineage>
        <taxon>Viruses</taxon>
        <taxon>Duplodnaviria</taxon>
        <taxon>Heunggongvirae</taxon>
        <taxon>Uroviricota</taxon>
        <taxon>Caudoviricetes</taxon>
    </lineage>
</organism>
<protein>
    <submittedName>
        <fullName evidence="1">Uncharacterized protein</fullName>
    </submittedName>
</protein>
<evidence type="ECO:0000313" key="1">
    <source>
        <dbReference type="EMBL" id="DAF96197.1"/>
    </source>
</evidence>
<dbReference type="EMBL" id="BK016114">
    <property type="protein sequence ID" value="DAF96197.1"/>
    <property type="molecule type" value="Genomic_DNA"/>
</dbReference>
<reference evidence="1" key="1">
    <citation type="journal article" date="2021" name="Proc. Natl. Acad. Sci. U.S.A.">
        <title>A Catalog of Tens of Thousands of Viruses from Human Metagenomes Reveals Hidden Associations with Chronic Diseases.</title>
        <authorList>
            <person name="Tisza M.J."/>
            <person name="Buck C.B."/>
        </authorList>
    </citation>
    <scope>NUCLEOTIDE SEQUENCE</scope>
    <source>
        <strain evidence="1">CtG4L18</strain>
    </source>
</reference>
<sequence>MLPLSSSLPLIGSLNSCISLLEYSVLRFCPGESMAPKRLILSASLAVNLLTS</sequence>
<proteinExistence type="predicted"/>